<proteinExistence type="predicted"/>
<keyword evidence="2" id="KW-1185">Reference proteome</keyword>
<accession>A0A366DLI8</accession>
<dbReference type="EMBL" id="QNRH01000011">
    <property type="protein sequence ID" value="RBO90921.1"/>
    <property type="molecule type" value="Genomic_DNA"/>
</dbReference>
<reference evidence="1 2" key="1">
    <citation type="submission" date="2018-06" db="EMBL/GenBank/DDBJ databases">
        <title>Genomic Encyclopedia of Type Strains, Phase IV (KMG-IV): sequencing the most valuable type-strain genomes for metagenomic binning, comparative biology and taxonomic classification.</title>
        <authorList>
            <person name="Goeker M."/>
        </authorList>
    </citation>
    <scope>NUCLEOTIDE SEQUENCE [LARGE SCALE GENOMIC DNA]</scope>
    <source>
        <strain evidence="1 2">DSM 25619</strain>
    </source>
</reference>
<evidence type="ECO:0000313" key="1">
    <source>
        <dbReference type="EMBL" id="RBO90921.1"/>
    </source>
</evidence>
<gene>
    <name evidence="1" type="ORF">DFR47_11116</name>
</gene>
<evidence type="ECO:0000313" key="2">
    <source>
        <dbReference type="Proteomes" id="UP000252893"/>
    </source>
</evidence>
<sequence>MKSHERQILKNLAFCVTMKLSFTDTQQVKLFLLRLCAFEDISLNSYYIWQYKALVVISLMACSYMMA</sequence>
<dbReference type="AlphaFoldDB" id="A0A366DLI8"/>
<name>A0A366DLI8_9HYPH</name>
<dbReference type="Proteomes" id="UP000252893">
    <property type="component" value="Unassembled WGS sequence"/>
</dbReference>
<organism evidence="1 2">
    <name type="scientific">Pseudochrobactrum asaccharolyticum</name>
    <dbReference type="NCBI Taxonomy" id="354351"/>
    <lineage>
        <taxon>Bacteria</taxon>
        <taxon>Pseudomonadati</taxon>
        <taxon>Pseudomonadota</taxon>
        <taxon>Alphaproteobacteria</taxon>
        <taxon>Hyphomicrobiales</taxon>
        <taxon>Brucellaceae</taxon>
        <taxon>Pseudochrobactrum</taxon>
    </lineage>
</organism>
<comment type="caution">
    <text evidence="1">The sequence shown here is derived from an EMBL/GenBank/DDBJ whole genome shotgun (WGS) entry which is preliminary data.</text>
</comment>
<protein>
    <submittedName>
        <fullName evidence="1">Uncharacterized protein</fullName>
    </submittedName>
</protein>